<sequence>MLVLAIASVIAWGRAGNAQLRENWAAGQATSAPEVAHQIFNGICIGMLGLTGFECVPAYVSRIKLGRFPLVLRNLHIPAMVLMAGMMTLVLAVVPLGIVLEGANVLSALGQIAAGRWLRVWVVADAIIVLCGVGLAGLFSACELLEQLAQDRVIPQLFLKTMHYTGSAHISILAFISFCAVLYASSGASLSIVSKMYTLVWLCVMTLFPLSLLLLKFNRGRLPRPRRTSLWVIFGAFAIALIIICGNIAIAPMTAGYFAAYFLAVAIFFTATQNKTRLLGWVYWIYDQSPVLHTWRLTHRWGDWIIDTMTRLRKQPVCILTRTDEINHLFRMVLYVRQNEETSCLKIVHFHDDKRKGGLPLELEANAKILDEAFPEITIDLILVEDSFMPSTVAALAYRLQIPRSLMFMSCPGDYLPYSVDDFGTRIITL</sequence>
<organism evidence="6 7">
    <name type="scientific">Piloderma croceum (strain F 1598)</name>
    <dbReference type="NCBI Taxonomy" id="765440"/>
    <lineage>
        <taxon>Eukaryota</taxon>
        <taxon>Fungi</taxon>
        <taxon>Dikarya</taxon>
        <taxon>Basidiomycota</taxon>
        <taxon>Agaricomycotina</taxon>
        <taxon>Agaricomycetes</taxon>
        <taxon>Agaricomycetidae</taxon>
        <taxon>Atheliales</taxon>
        <taxon>Atheliaceae</taxon>
        <taxon>Piloderma</taxon>
    </lineage>
</organism>
<keyword evidence="7" id="KW-1185">Reference proteome</keyword>
<evidence type="ECO:0000256" key="4">
    <source>
        <dbReference type="ARBA" id="ARBA00023136"/>
    </source>
</evidence>
<dbReference type="AlphaFoldDB" id="A0A0C3B980"/>
<feature type="transmembrane region" description="Helical" evidence="5">
    <location>
        <begin position="81"/>
        <end position="100"/>
    </location>
</feature>
<evidence type="ECO:0000256" key="1">
    <source>
        <dbReference type="ARBA" id="ARBA00004141"/>
    </source>
</evidence>
<evidence type="ECO:0000256" key="5">
    <source>
        <dbReference type="SAM" id="Phobius"/>
    </source>
</evidence>
<keyword evidence="4 5" id="KW-0472">Membrane</keyword>
<dbReference type="HOGENOM" id="CLU_649157_0_0_1"/>
<name>A0A0C3B980_PILCF</name>
<keyword evidence="3 5" id="KW-1133">Transmembrane helix</keyword>
<dbReference type="GO" id="GO:0015171">
    <property type="term" value="F:amino acid transmembrane transporter activity"/>
    <property type="evidence" value="ECO:0007669"/>
    <property type="project" value="TreeGrafter"/>
</dbReference>
<protein>
    <recommendedName>
        <fullName evidence="8">Amino acid permease/ SLC12A domain-containing protein</fullName>
    </recommendedName>
</protein>
<evidence type="ECO:0000256" key="2">
    <source>
        <dbReference type="ARBA" id="ARBA00022692"/>
    </source>
</evidence>
<feature type="transmembrane region" description="Helical" evidence="5">
    <location>
        <begin position="196"/>
        <end position="217"/>
    </location>
</feature>
<feature type="transmembrane region" description="Helical" evidence="5">
    <location>
        <begin position="39"/>
        <end position="60"/>
    </location>
</feature>
<dbReference type="EMBL" id="KN832993">
    <property type="protein sequence ID" value="KIM82858.1"/>
    <property type="molecule type" value="Genomic_DNA"/>
</dbReference>
<evidence type="ECO:0008006" key="8">
    <source>
        <dbReference type="Google" id="ProtNLM"/>
    </source>
</evidence>
<evidence type="ECO:0000313" key="6">
    <source>
        <dbReference type="EMBL" id="KIM82858.1"/>
    </source>
</evidence>
<evidence type="ECO:0000313" key="7">
    <source>
        <dbReference type="Proteomes" id="UP000054166"/>
    </source>
</evidence>
<comment type="subcellular location">
    <subcellularLocation>
        <location evidence="1">Membrane</location>
        <topology evidence="1">Multi-pass membrane protein</topology>
    </subcellularLocation>
</comment>
<keyword evidence="2 5" id="KW-0812">Transmembrane</keyword>
<feature type="transmembrane region" description="Helical" evidence="5">
    <location>
        <begin position="166"/>
        <end position="184"/>
    </location>
</feature>
<dbReference type="STRING" id="765440.A0A0C3B980"/>
<dbReference type="Proteomes" id="UP000054166">
    <property type="component" value="Unassembled WGS sequence"/>
</dbReference>
<dbReference type="Pfam" id="PF13520">
    <property type="entry name" value="AA_permease_2"/>
    <property type="match status" value="1"/>
</dbReference>
<dbReference type="InParanoid" id="A0A0C3B980"/>
<dbReference type="GO" id="GO:0005886">
    <property type="term" value="C:plasma membrane"/>
    <property type="evidence" value="ECO:0007669"/>
    <property type="project" value="TreeGrafter"/>
</dbReference>
<accession>A0A0C3B980</accession>
<gene>
    <name evidence="6" type="ORF">PILCRDRAFT_820149</name>
</gene>
<feature type="transmembrane region" description="Helical" evidence="5">
    <location>
        <begin position="229"/>
        <end position="249"/>
    </location>
</feature>
<evidence type="ECO:0000256" key="3">
    <source>
        <dbReference type="ARBA" id="ARBA00022989"/>
    </source>
</evidence>
<dbReference type="Gene3D" id="1.20.1740.10">
    <property type="entry name" value="Amino acid/polyamine transporter I"/>
    <property type="match status" value="1"/>
</dbReference>
<feature type="transmembrane region" description="Helical" evidence="5">
    <location>
        <begin position="120"/>
        <end position="145"/>
    </location>
</feature>
<proteinExistence type="predicted"/>
<dbReference type="OrthoDB" id="1718410at2759"/>
<dbReference type="PANTHER" id="PTHR43243:SF20">
    <property type="entry name" value="CATIONIC AMINO ACID TRANSPORTER 3"/>
    <property type="match status" value="1"/>
</dbReference>
<dbReference type="InterPro" id="IPR002293">
    <property type="entry name" value="AA/rel_permease1"/>
</dbReference>
<reference evidence="6 7" key="1">
    <citation type="submission" date="2014-04" db="EMBL/GenBank/DDBJ databases">
        <authorList>
            <consortium name="DOE Joint Genome Institute"/>
            <person name="Kuo A."/>
            <person name="Tarkka M."/>
            <person name="Buscot F."/>
            <person name="Kohler A."/>
            <person name="Nagy L.G."/>
            <person name="Floudas D."/>
            <person name="Copeland A."/>
            <person name="Barry K.W."/>
            <person name="Cichocki N."/>
            <person name="Veneault-Fourrey C."/>
            <person name="LaButti K."/>
            <person name="Lindquist E.A."/>
            <person name="Lipzen A."/>
            <person name="Lundell T."/>
            <person name="Morin E."/>
            <person name="Murat C."/>
            <person name="Sun H."/>
            <person name="Tunlid A."/>
            <person name="Henrissat B."/>
            <person name="Grigoriev I.V."/>
            <person name="Hibbett D.S."/>
            <person name="Martin F."/>
            <person name="Nordberg H.P."/>
            <person name="Cantor M.N."/>
            <person name="Hua S.X."/>
        </authorList>
    </citation>
    <scope>NUCLEOTIDE SEQUENCE [LARGE SCALE GENOMIC DNA]</scope>
    <source>
        <strain evidence="6 7">F 1598</strain>
    </source>
</reference>
<dbReference type="PANTHER" id="PTHR43243">
    <property type="entry name" value="INNER MEMBRANE TRANSPORTER YGJI-RELATED"/>
    <property type="match status" value="1"/>
</dbReference>
<reference evidence="7" key="2">
    <citation type="submission" date="2015-01" db="EMBL/GenBank/DDBJ databases">
        <title>Evolutionary Origins and Diversification of the Mycorrhizal Mutualists.</title>
        <authorList>
            <consortium name="DOE Joint Genome Institute"/>
            <consortium name="Mycorrhizal Genomics Consortium"/>
            <person name="Kohler A."/>
            <person name="Kuo A."/>
            <person name="Nagy L.G."/>
            <person name="Floudas D."/>
            <person name="Copeland A."/>
            <person name="Barry K.W."/>
            <person name="Cichocki N."/>
            <person name="Veneault-Fourrey C."/>
            <person name="LaButti K."/>
            <person name="Lindquist E.A."/>
            <person name="Lipzen A."/>
            <person name="Lundell T."/>
            <person name="Morin E."/>
            <person name="Murat C."/>
            <person name="Riley R."/>
            <person name="Ohm R."/>
            <person name="Sun H."/>
            <person name="Tunlid A."/>
            <person name="Henrissat B."/>
            <person name="Grigoriev I.V."/>
            <person name="Hibbett D.S."/>
            <person name="Martin F."/>
        </authorList>
    </citation>
    <scope>NUCLEOTIDE SEQUENCE [LARGE SCALE GENOMIC DNA]</scope>
    <source>
        <strain evidence="7">F 1598</strain>
    </source>
</reference>
<feature type="transmembrane region" description="Helical" evidence="5">
    <location>
        <begin position="255"/>
        <end position="272"/>
    </location>
</feature>